<dbReference type="NCBIfam" id="TIGR03466">
    <property type="entry name" value="HpnA"/>
    <property type="match status" value="1"/>
</dbReference>
<dbReference type="GO" id="GO:0005737">
    <property type="term" value="C:cytoplasm"/>
    <property type="evidence" value="ECO:0007669"/>
    <property type="project" value="TreeGrafter"/>
</dbReference>
<reference evidence="3" key="1">
    <citation type="submission" date="2023-07" db="EMBL/GenBank/DDBJ databases">
        <authorList>
            <person name="Luz R."/>
            <person name="Cordeiro R."/>
            <person name="Fonseca A."/>
            <person name="Goncalves V."/>
        </authorList>
    </citation>
    <scope>NUCLEOTIDE SEQUENCE [LARGE SCALE GENOMIC DNA]</scope>
    <source>
        <strain evidence="3">BACA0444</strain>
    </source>
</reference>
<dbReference type="PANTHER" id="PTHR48079">
    <property type="entry name" value="PROTEIN YEEZ"/>
    <property type="match status" value="1"/>
</dbReference>
<evidence type="ECO:0000313" key="2">
    <source>
        <dbReference type="EMBL" id="MDS3861692.1"/>
    </source>
</evidence>
<dbReference type="EMBL" id="JAVMIP010000015">
    <property type="protein sequence ID" value="MDS3861692.1"/>
    <property type="molecule type" value="Genomic_DNA"/>
</dbReference>
<evidence type="ECO:0000313" key="3">
    <source>
        <dbReference type="Proteomes" id="UP001268256"/>
    </source>
</evidence>
<accession>A0AAE4FUS4</accession>
<dbReference type="FunFam" id="3.40.50.720:FF:000425">
    <property type="entry name" value="NAD(P)-binding Rossmann-fold superfamily protein"/>
    <property type="match status" value="1"/>
</dbReference>
<dbReference type="PANTHER" id="PTHR48079:SF6">
    <property type="entry name" value="NAD(P)-BINDING DOMAIN-CONTAINING PROTEIN-RELATED"/>
    <property type="match status" value="1"/>
</dbReference>
<dbReference type="Proteomes" id="UP001268256">
    <property type="component" value="Unassembled WGS sequence"/>
</dbReference>
<dbReference type="CDD" id="cd05228">
    <property type="entry name" value="AR_FR_like_1_SDR_e"/>
    <property type="match status" value="1"/>
</dbReference>
<dbReference type="InterPro" id="IPR001509">
    <property type="entry name" value="Epimerase_deHydtase"/>
</dbReference>
<keyword evidence="3" id="KW-1185">Reference proteome</keyword>
<feature type="domain" description="NAD-dependent epimerase/dehydratase" evidence="1">
    <location>
        <begin position="6"/>
        <end position="230"/>
    </location>
</feature>
<dbReference type="InterPro" id="IPR036291">
    <property type="entry name" value="NAD(P)-bd_dom_sf"/>
</dbReference>
<dbReference type="InterPro" id="IPR051783">
    <property type="entry name" value="NAD(P)-dependent_oxidoreduct"/>
</dbReference>
<dbReference type="GO" id="GO:0004029">
    <property type="term" value="F:aldehyde dehydrogenase (NAD+) activity"/>
    <property type="evidence" value="ECO:0007669"/>
    <property type="project" value="TreeGrafter"/>
</dbReference>
<dbReference type="SUPFAM" id="SSF51735">
    <property type="entry name" value="NAD(P)-binding Rossmann-fold domains"/>
    <property type="match status" value="1"/>
</dbReference>
<gene>
    <name evidence="2" type="ORF">RIF25_12855</name>
</gene>
<protein>
    <submittedName>
        <fullName evidence="2">NAD-dependent epimerase/dehydratase family protein</fullName>
    </submittedName>
</protein>
<name>A0AAE4FUS4_9CYAN</name>
<organism evidence="2 3">
    <name type="scientific">Pseudocalidococcus azoricus BACA0444</name>
    <dbReference type="NCBI Taxonomy" id="2918990"/>
    <lineage>
        <taxon>Bacteria</taxon>
        <taxon>Bacillati</taxon>
        <taxon>Cyanobacteriota</taxon>
        <taxon>Cyanophyceae</taxon>
        <taxon>Acaryochloridales</taxon>
        <taxon>Thermosynechococcaceae</taxon>
        <taxon>Pseudocalidococcus</taxon>
        <taxon>Pseudocalidococcus azoricus</taxon>
    </lineage>
</organism>
<evidence type="ECO:0000259" key="1">
    <source>
        <dbReference type="Pfam" id="PF01370"/>
    </source>
</evidence>
<proteinExistence type="predicted"/>
<dbReference type="RefSeq" id="WP_322878928.1">
    <property type="nucleotide sequence ID" value="NZ_JAVMIP010000015.1"/>
</dbReference>
<sequence length="329" mass="36125">MGQTAFVTGGSGFVGSNLIRLLQEQGWQVKALVRNPEQAVTLEGLDIELIPGDLTQPNLSQGMTGCQALFHVAAHYSLWRRDEKQLYQSNVFGTRNILKAAQAAGVERVVYTSSVAAIGVDPSGRPGTEAYQSPPEKLISAYKQSKYWAEQEAHQAIKKGQDIVIVNPTTPIGPWDVKPTPTGDLIVRFLRNQMPAYVDTGLNLIHVRDVAWGHLLAYEKGKTGERYILGHQNLSLKEILEKLAAITGKPAPKVTIPVIVPLIVAWIDELVLGQLGKTPSVPVDGVLMSKQKMYYDASKAINELNLPQTPVDQALKEAVDWFLDHGYID</sequence>
<dbReference type="InterPro" id="IPR017829">
    <property type="entry name" value="Hopanoid-assoc_sugar_epimerase"/>
</dbReference>
<dbReference type="Gene3D" id="3.40.50.720">
    <property type="entry name" value="NAD(P)-binding Rossmann-like Domain"/>
    <property type="match status" value="1"/>
</dbReference>
<dbReference type="AlphaFoldDB" id="A0AAE4FUS4"/>
<dbReference type="Pfam" id="PF01370">
    <property type="entry name" value="Epimerase"/>
    <property type="match status" value="1"/>
</dbReference>
<comment type="caution">
    <text evidence="2">The sequence shown here is derived from an EMBL/GenBank/DDBJ whole genome shotgun (WGS) entry which is preliminary data.</text>
</comment>